<evidence type="ECO:0000313" key="4">
    <source>
        <dbReference type="Proteomes" id="UP000285523"/>
    </source>
</evidence>
<keyword evidence="1" id="KW-1133">Transmembrane helix</keyword>
<keyword evidence="1" id="KW-0812">Transmembrane</keyword>
<dbReference type="EMBL" id="QYYD01000038">
    <property type="protein sequence ID" value="RJF66275.1"/>
    <property type="molecule type" value="Genomic_DNA"/>
</dbReference>
<name>A0A418UXN7_RHOPL</name>
<dbReference type="AlphaFoldDB" id="A0A418UXN7"/>
<reference evidence="3 4" key="1">
    <citation type="submission" date="2018-09" db="EMBL/GenBank/DDBJ databases">
        <title>Draft genome sequence of Rhodopseudomonas palustris 2.1.18.</title>
        <authorList>
            <person name="Robertson S.L."/>
            <person name="Meyer T.E."/>
            <person name="Kyndt J.A."/>
        </authorList>
    </citation>
    <scope>NUCLEOTIDE SEQUENCE [LARGE SCALE GENOMIC DNA]</scope>
    <source>
        <strain evidence="3 4">2.1.18</strain>
    </source>
</reference>
<comment type="caution">
    <text evidence="3">The sequence shown here is derived from an EMBL/GenBank/DDBJ whole genome shotgun (WGS) entry which is preliminary data.</text>
</comment>
<evidence type="ECO:0000313" key="3">
    <source>
        <dbReference type="EMBL" id="RJF66275.1"/>
    </source>
</evidence>
<dbReference type="InterPro" id="IPR018637">
    <property type="entry name" value="DUF2059"/>
</dbReference>
<keyword evidence="1" id="KW-0472">Membrane</keyword>
<sequence length="213" mass="23616">MRRCFPDRQAECNATFVWWRQTFKGVRTMVSVYSVQSATLSTASPWRRSAIVLLALLAWLFAAFASLPARADDQPSPEAMTLARELVETIRLADQFKALLPAVLASLKPSIVQGRPEVARDYDVVAPVLAKGFEARLGELIDAVTQIYAKNFTPDEMRTLLAFYRTPTGAKLLEKTPSLTQQTMAAGQAFGRSVGSDLQQQMIEALRKKGHNI</sequence>
<feature type="transmembrane region" description="Helical" evidence="1">
    <location>
        <begin position="50"/>
        <end position="69"/>
    </location>
</feature>
<dbReference type="Pfam" id="PF09832">
    <property type="entry name" value="DUF2059"/>
    <property type="match status" value="1"/>
</dbReference>
<accession>A0A418UXN7</accession>
<feature type="domain" description="DUF2059" evidence="2">
    <location>
        <begin position="139"/>
        <end position="194"/>
    </location>
</feature>
<dbReference type="OrthoDB" id="5510290at2"/>
<evidence type="ECO:0000256" key="1">
    <source>
        <dbReference type="SAM" id="Phobius"/>
    </source>
</evidence>
<gene>
    <name evidence="3" type="ORF">D4Q52_24170</name>
</gene>
<protein>
    <submittedName>
        <fullName evidence="3">DUF2059 domain-containing protein</fullName>
    </submittedName>
</protein>
<dbReference type="Proteomes" id="UP000285523">
    <property type="component" value="Unassembled WGS sequence"/>
</dbReference>
<evidence type="ECO:0000259" key="2">
    <source>
        <dbReference type="Pfam" id="PF09832"/>
    </source>
</evidence>
<proteinExistence type="predicted"/>
<organism evidence="3 4">
    <name type="scientific">Rhodopseudomonas palustris</name>
    <dbReference type="NCBI Taxonomy" id="1076"/>
    <lineage>
        <taxon>Bacteria</taxon>
        <taxon>Pseudomonadati</taxon>
        <taxon>Pseudomonadota</taxon>
        <taxon>Alphaproteobacteria</taxon>
        <taxon>Hyphomicrobiales</taxon>
        <taxon>Nitrobacteraceae</taxon>
        <taxon>Rhodopseudomonas</taxon>
    </lineage>
</organism>